<proteinExistence type="predicted"/>
<dbReference type="PATRIC" id="fig|1198232.3.peg.1932"/>
<evidence type="ECO:0000313" key="1">
    <source>
        <dbReference type="EMBL" id="AGS40274.1"/>
    </source>
</evidence>
<reference evidence="1 2" key="1">
    <citation type="submission" date="2013-05" db="EMBL/GenBank/DDBJ databases">
        <title>Between feast and famine: a lifestyle of most important marine PAH-degrading bacterium Cycloclasticus sp. 7ME.</title>
        <authorList>
            <person name="Yakimov M.M."/>
            <person name="Messina E."/>
            <person name="Genovese M."/>
            <person name="Denaro R."/>
            <person name="Crisafi F."/>
            <person name="Russo D."/>
            <person name="Cappello S."/>
            <person name="Santisi S."/>
            <person name="Smedile F."/>
            <person name="Golyshina O.V."/>
            <person name="Tran H."/>
            <person name="Pieper D.H."/>
            <person name="Golyshin P.N."/>
            <person name="Giuliano L."/>
        </authorList>
    </citation>
    <scope>NUCLEOTIDE SEQUENCE [LARGE SCALE GENOMIC DNA]</scope>
    <source>
        <strain evidence="1 2">78-ME</strain>
    </source>
</reference>
<dbReference type="EMBL" id="CP005996">
    <property type="protein sequence ID" value="AGS40274.1"/>
    <property type="molecule type" value="Genomic_DNA"/>
</dbReference>
<dbReference type="eggNOG" id="COG2430">
    <property type="taxonomic scope" value="Bacteria"/>
</dbReference>
<dbReference type="Proteomes" id="UP000015380">
    <property type="component" value="Chromosome"/>
</dbReference>
<keyword evidence="2" id="KW-1185">Reference proteome</keyword>
<accession>S5T9M7</accession>
<dbReference type="RefSeq" id="WP_020932882.1">
    <property type="nucleotide sequence ID" value="NC_021917.1"/>
</dbReference>
<protein>
    <submittedName>
        <fullName evidence="1">Uncharacterized protein</fullName>
    </submittedName>
</protein>
<gene>
    <name evidence="1" type="ORF">CYCME_1959</name>
</gene>
<dbReference type="HOGENOM" id="CLU_053683_0_0_6"/>
<name>S5T9M7_9GAMM</name>
<sequence length="270" mass="30405">MGQQDLKQESRCWGVFDLTPNTRLQFNCGDLLLDIASGEKDWLMQYELKTSDTVHNPCIQLMGTDEEGWSLANKQRIVSNNIPQKLSLTPVMSDRAIVCRATTTVVLLPKEQISLYVAVPLWLQLSIRGGEKPLLDVSTERISDTWFGLNSREGVMSYALRMSEQLDIQPSTNHGMRVTIEIRIKNESNEQLNLDKVSVPAPHLALYVDEVGHFWTRRITMVREQDEQATLTIDKVMSTGLAHQNLTLVSAARDDLGQHKITKALSALFG</sequence>
<dbReference type="KEGG" id="cza:CYCME_1959"/>
<reference evidence="2" key="2">
    <citation type="journal article" date="2016" name="Environ. Microbiol. Rep.">
        <title>Analysis of defence systems and a conjugative IncP-1 plasmid in the marine polyaromatic hydrocarbons-degrading bacterium Cycloclasticus sp. 78-ME.</title>
        <authorList>
            <person name="Yakimov M.M."/>
            <person name="Crisafi F."/>
            <person name="Messina E."/>
            <person name="Smedile F."/>
            <person name="Lopatina A."/>
            <person name="Denaro R."/>
            <person name="Pieper D.H."/>
            <person name="Golyshin P.N."/>
            <person name="Giuliano L."/>
        </authorList>
    </citation>
    <scope>NUCLEOTIDE SEQUENCE [LARGE SCALE GENOMIC DNA]</scope>
    <source>
        <strain evidence="2">78-ME</strain>
    </source>
</reference>
<evidence type="ECO:0000313" key="2">
    <source>
        <dbReference type="Proteomes" id="UP000015380"/>
    </source>
</evidence>
<dbReference type="AlphaFoldDB" id="S5T9M7"/>
<organism evidence="1 2">
    <name type="scientific">Cycloclasticus zancles 78-ME</name>
    <dbReference type="NCBI Taxonomy" id="1198232"/>
    <lineage>
        <taxon>Bacteria</taxon>
        <taxon>Pseudomonadati</taxon>
        <taxon>Pseudomonadota</taxon>
        <taxon>Gammaproteobacteria</taxon>
        <taxon>Thiotrichales</taxon>
        <taxon>Piscirickettsiaceae</taxon>
        <taxon>Cycloclasticus</taxon>
    </lineage>
</organism>